<dbReference type="RefSeq" id="WP_163485915.1">
    <property type="nucleotide sequence ID" value="NZ_CP048739.1"/>
</dbReference>
<dbReference type="GeneID" id="44078994"/>
<feature type="compositionally biased region" description="Basic and acidic residues" evidence="1">
    <location>
        <begin position="1"/>
        <end position="18"/>
    </location>
</feature>
<dbReference type="EMBL" id="CP048739">
    <property type="protein sequence ID" value="QIB73935.1"/>
    <property type="molecule type" value="Genomic_DNA"/>
</dbReference>
<dbReference type="AlphaFoldDB" id="A0A6C0UEZ3"/>
<organism evidence="2 3">
    <name type="scientific">Halogeometricum borinquense</name>
    <dbReference type="NCBI Taxonomy" id="60847"/>
    <lineage>
        <taxon>Archaea</taxon>
        <taxon>Methanobacteriati</taxon>
        <taxon>Methanobacteriota</taxon>
        <taxon>Stenosarchaea group</taxon>
        <taxon>Halobacteria</taxon>
        <taxon>Halobacteriales</taxon>
        <taxon>Haloferacaceae</taxon>
        <taxon>Halogeometricum</taxon>
    </lineage>
</organism>
<name>A0A6C0UEZ3_9EURY</name>
<protein>
    <submittedName>
        <fullName evidence="2">Uncharacterized protein</fullName>
    </submittedName>
</protein>
<proteinExistence type="predicted"/>
<evidence type="ECO:0000256" key="1">
    <source>
        <dbReference type="SAM" id="MobiDB-lite"/>
    </source>
</evidence>
<gene>
    <name evidence="2" type="ORF">G3I44_06295</name>
</gene>
<accession>A0A6C0UEZ3</accession>
<evidence type="ECO:0000313" key="2">
    <source>
        <dbReference type="EMBL" id="QIB73935.1"/>
    </source>
</evidence>
<feature type="region of interest" description="Disordered" evidence="1">
    <location>
        <begin position="1"/>
        <end position="20"/>
    </location>
</feature>
<evidence type="ECO:0000313" key="3">
    <source>
        <dbReference type="Proteomes" id="UP000465846"/>
    </source>
</evidence>
<reference evidence="2 3" key="1">
    <citation type="submission" date="2020-02" db="EMBL/GenBank/DDBJ databases">
        <title>Whole genome sequence of Halogeometricum borinquense strain wsp4.</title>
        <authorList>
            <person name="Verma D.K."/>
            <person name="Gopal K."/>
            <person name="Prasad E.S."/>
        </authorList>
    </citation>
    <scope>NUCLEOTIDE SEQUENCE [LARGE SCALE GENOMIC DNA]</scope>
    <source>
        <strain evidence="3">wsp4</strain>
    </source>
</reference>
<dbReference type="Proteomes" id="UP000465846">
    <property type="component" value="Chromosome"/>
</dbReference>
<sequence>MQGYDRGRLPQRGDEDSYKNGTVEVIFTTGDSHVRILREYPPIDSLSPATPAIGSLSLTTLAIDSLSTATPAIDSLSTATPAIDAFGESVSTATSRGVNTDVASLPDASAFSTPDGMTGE</sequence>